<proteinExistence type="predicted"/>
<name>A0A158EKE6_9BURK</name>
<comment type="caution">
    <text evidence="2">The sequence shown here is derived from an EMBL/GenBank/DDBJ whole genome shotgun (WGS) entry which is preliminary data.</text>
</comment>
<dbReference type="EMBL" id="FCOX02000195">
    <property type="protein sequence ID" value="SAL07274.1"/>
    <property type="molecule type" value="Genomic_DNA"/>
</dbReference>
<dbReference type="SUPFAM" id="SSF53098">
    <property type="entry name" value="Ribonuclease H-like"/>
    <property type="match status" value="1"/>
</dbReference>
<evidence type="ECO:0000313" key="3">
    <source>
        <dbReference type="Proteomes" id="UP000071859"/>
    </source>
</evidence>
<dbReference type="Proteomes" id="UP000071859">
    <property type="component" value="Unassembled WGS sequence"/>
</dbReference>
<feature type="domain" description="Transposase Tn5-like N-terminal" evidence="1">
    <location>
        <begin position="3"/>
        <end position="61"/>
    </location>
</feature>
<gene>
    <name evidence="2" type="ORF">AWB78_08509</name>
</gene>
<organism evidence="2 3">
    <name type="scientific">Caballeronia calidae</name>
    <dbReference type="NCBI Taxonomy" id="1777139"/>
    <lineage>
        <taxon>Bacteria</taxon>
        <taxon>Pseudomonadati</taxon>
        <taxon>Pseudomonadota</taxon>
        <taxon>Betaproteobacteria</taxon>
        <taxon>Burkholderiales</taxon>
        <taxon>Burkholderiaceae</taxon>
        <taxon>Caballeronia</taxon>
    </lineage>
</organism>
<dbReference type="InterPro" id="IPR014735">
    <property type="entry name" value="Transposase_Tn5-like_N"/>
</dbReference>
<evidence type="ECO:0000313" key="2">
    <source>
        <dbReference type="EMBL" id="SAL07274.1"/>
    </source>
</evidence>
<dbReference type="InterPro" id="IPR012337">
    <property type="entry name" value="RNaseH-like_sf"/>
</dbReference>
<dbReference type="InterPro" id="IPR038215">
    <property type="entry name" value="TN5-like_N_sf"/>
</dbReference>
<dbReference type="PANTHER" id="PTHR37319:SF1">
    <property type="entry name" value="TRANSPOSASE TN5 DIMERISATION DOMAIN-CONTAINING PROTEIN"/>
    <property type="match status" value="1"/>
</dbReference>
<reference evidence="2" key="1">
    <citation type="submission" date="2016-01" db="EMBL/GenBank/DDBJ databases">
        <authorList>
            <person name="Peeters C."/>
        </authorList>
    </citation>
    <scope>NUCLEOTIDE SEQUENCE</scope>
    <source>
        <strain evidence="2">LMG 29321</strain>
    </source>
</reference>
<dbReference type="AlphaFoldDB" id="A0A158EKE6"/>
<dbReference type="InterPro" id="IPR047768">
    <property type="entry name" value="Tn5p-like"/>
</dbReference>
<dbReference type="Gene3D" id="1.10.246.40">
    <property type="entry name" value="Tn5 transposase, domain 1"/>
    <property type="match status" value="1"/>
</dbReference>
<dbReference type="PANTHER" id="PTHR37319">
    <property type="entry name" value="TRANSPOSASE"/>
    <property type="match status" value="1"/>
</dbReference>
<dbReference type="Pfam" id="PF14706">
    <property type="entry name" value="Tnp_DNA_bind"/>
    <property type="match status" value="1"/>
</dbReference>
<dbReference type="OrthoDB" id="8617434at2"/>
<sequence>MSEQWIDQEFAGLDHGDARLNRRTKNLVERLSGKPAASIPEACDSWSETCAVYRFLRNPEVTWDVIWAPRWASTQHRMRKYSVVLCIQDATELDFNGQDIEGSGAVNYEARKGMYLHPTYAVSREREARGADGVRGGQRESTRWGEGYERQAEMAVDMPHTRLVYVADREADMVVLMRRSNGLGTPVDWLVRACHDRCLSENEGVKLWADRFAYKTMARPKQPR</sequence>
<evidence type="ECO:0000259" key="1">
    <source>
        <dbReference type="Pfam" id="PF14706"/>
    </source>
</evidence>
<protein>
    <recommendedName>
        <fullName evidence="1">Transposase Tn5-like N-terminal domain-containing protein</fullName>
    </recommendedName>
</protein>
<dbReference type="Gene3D" id="3.90.350.10">
    <property type="entry name" value="Transposase Inhibitor Protein From Tn5, Chain A, domain 1"/>
    <property type="match status" value="1"/>
</dbReference>
<keyword evidence="3" id="KW-1185">Reference proteome</keyword>
<accession>A0A158EKE6</accession>